<evidence type="ECO:0000256" key="1">
    <source>
        <dbReference type="SAM" id="Phobius"/>
    </source>
</evidence>
<keyword evidence="3" id="KW-1185">Reference proteome</keyword>
<dbReference type="EMBL" id="JAGTJQ010000003">
    <property type="protein sequence ID" value="KAH7035829.1"/>
    <property type="molecule type" value="Genomic_DNA"/>
</dbReference>
<feature type="transmembrane region" description="Helical" evidence="1">
    <location>
        <begin position="372"/>
        <end position="393"/>
    </location>
</feature>
<evidence type="ECO:0000313" key="3">
    <source>
        <dbReference type="Proteomes" id="UP000756346"/>
    </source>
</evidence>
<accession>A0A9P8YD32</accession>
<proteinExistence type="predicted"/>
<dbReference type="GeneID" id="70191360"/>
<comment type="caution">
    <text evidence="2">The sequence shown here is derived from an EMBL/GenBank/DDBJ whole genome shotgun (WGS) entry which is preliminary data.</text>
</comment>
<dbReference type="Proteomes" id="UP000756346">
    <property type="component" value="Unassembled WGS sequence"/>
</dbReference>
<organism evidence="2 3">
    <name type="scientific">Microdochium trichocladiopsis</name>
    <dbReference type="NCBI Taxonomy" id="1682393"/>
    <lineage>
        <taxon>Eukaryota</taxon>
        <taxon>Fungi</taxon>
        <taxon>Dikarya</taxon>
        <taxon>Ascomycota</taxon>
        <taxon>Pezizomycotina</taxon>
        <taxon>Sordariomycetes</taxon>
        <taxon>Xylariomycetidae</taxon>
        <taxon>Xylariales</taxon>
        <taxon>Microdochiaceae</taxon>
        <taxon>Microdochium</taxon>
    </lineage>
</organism>
<feature type="transmembrane region" description="Helical" evidence="1">
    <location>
        <begin position="290"/>
        <end position="308"/>
    </location>
</feature>
<evidence type="ECO:0008006" key="4">
    <source>
        <dbReference type="Google" id="ProtNLM"/>
    </source>
</evidence>
<sequence>MQKFLERPTLDGKNILQTLGTLGGESFMGSADFAANSSSCYEAFLRLIGSQANRQRDMLGRSLEGTSIYPAVVQCFELSPGASFGFCLRGYYEQLGYSKDTKPSVSVDDQKSHSGQKVADMTLSNLEEPPALTASLRVGLDEILLSFNIVTSGHFIPIDASNAVLNLTCLDTSKTCEHAVDSPLSPESARHVAVRKVGMTNVRDKVNIYTTYGDPRAQFIAGRCTSTRLGCLLLKSCLNCGVQQARDGRRNSCASAPSDNLVILPDSRKLVTTHQLFTTFRSRKMAGIRVWYVCSQWLVVPFMILFAVTCLVTDATSKVNFDDRSGGFFIFAGIPVGMFGAGFNAVLNAVSHAAHKAVKLVPEKKSFSQRRITGWFIVGVRCVGVCVLVALAARYFQPPTSASAAGVAGLITA</sequence>
<protein>
    <recommendedName>
        <fullName evidence="4">Transmembrane protein</fullName>
    </recommendedName>
</protein>
<keyword evidence="1" id="KW-0472">Membrane</keyword>
<dbReference type="OrthoDB" id="10606926at2759"/>
<name>A0A9P8YD32_9PEZI</name>
<dbReference type="RefSeq" id="XP_046015922.1">
    <property type="nucleotide sequence ID" value="XM_046161814.1"/>
</dbReference>
<keyword evidence="1" id="KW-1133">Transmembrane helix</keyword>
<reference evidence="2" key="1">
    <citation type="journal article" date="2021" name="Nat. Commun.">
        <title>Genetic determinants of endophytism in the Arabidopsis root mycobiome.</title>
        <authorList>
            <person name="Mesny F."/>
            <person name="Miyauchi S."/>
            <person name="Thiergart T."/>
            <person name="Pickel B."/>
            <person name="Atanasova L."/>
            <person name="Karlsson M."/>
            <person name="Huettel B."/>
            <person name="Barry K.W."/>
            <person name="Haridas S."/>
            <person name="Chen C."/>
            <person name="Bauer D."/>
            <person name="Andreopoulos W."/>
            <person name="Pangilinan J."/>
            <person name="LaButti K."/>
            <person name="Riley R."/>
            <person name="Lipzen A."/>
            <person name="Clum A."/>
            <person name="Drula E."/>
            <person name="Henrissat B."/>
            <person name="Kohler A."/>
            <person name="Grigoriev I.V."/>
            <person name="Martin F.M."/>
            <person name="Hacquard S."/>
        </authorList>
    </citation>
    <scope>NUCLEOTIDE SEQUENCE</scope>
    <source>
        <strain evidence="2">MPI-CAGE-CH-0230</strain>
    </source>
</reference>
<evidence type="ECO:0000313" key="2">
    <source>
        <dbReference type="EMBL" id="KAH7035829.1"/>
    </source>
</evidence>
<keyword evidence="1" id="KW-0812">Transmembrane</keyword>
<dbReference type="AlphaFoldDB" id="A0A9P8YD32"/>
<feature type="transmembrane region" description="Helical" evidence="1">
    <location>
        <begin position="328"/>
        <end position="351"/>
    </location>
</feature>
<gene>
    <name evidence="2" type="ORF">B0I36DRAFT_406516</name>
</gene>